<keyword evidence="3 5" id="KW-0325">Glycoprotein</keyword>
<dbReference type="PRINTS" id="PR01928">
    <property type="entry name" value="INTRLEUKN12B"/>
</dbReference>
<dbReference type="Pfam" id="PF10420">
    <property type="entry name" value="IL12p40_C"/>
    <property type="match status" value="1"/>
</dbReference>
<comment type="subunit">
    <text evidence="5">Heterodimer with IL12A; disulfide-linked. The heterodimer is known as interleukin IL-12.</text>
</comment>
<organism evidence="7 8">
    <name type="scientific">Cynoglossus semilaevis</name>
    <name type="common">Tongue sole</name>
    <dbReference type="NCBI Taxonomy" id="244447"/>
    <lineage>
        <taxon>Eukaryota</taxon>
        <taxon>Metazoa</taxon>
        <taxon>Chordata</taxon>
        <taxon>Craniata</taxon>
        <taxon>Vertebrata</taxon>
        <taxon>Euteleostomi</taxon>
        <taxon>Actinopterygii</taxon>
        <taxon>Neopterygii</taxon>
        <taxon>Teleostei</taxon>
        <taxon>Neoteleostei</taxon>
        <taxon>Acanthomorphata</taxon>
        <taxon>Carangaria</taxon>
        <taxon>Pleuronectiformes</taxon>
        <taxon>Pleuronectoidei</taxon>
        <taxon>Cynoglossidae</taxon>
        <taxon>Cynoglossinae</taxon>
        <taxon>Cynoglossus</taxon>
    </lineage>
</organism>
<dbReference type="GeneTree" id="ENSGT00390000012630"/>
<protein>
    <recommendedName>
        <fullName evidence="5">Interleukin-12 subunit beta</fullName>
        <shortName evidence="5">IL-12B</shortName>
    </recommendedName>
    <alternativeName>
        <fullName evidence="5">Cytotoxic lymphocyte maturation factor 40 kDa subunit</fullName>
    </alternativeName>
    <alternativeName>
        <fullName evidence="5">IL-12 subunit p40</fullName>
    </alternativeName>
</protein>
<feature type="domain" description="Ig-like" evidence="6">
    <location>
        <begin position="25"/>
        <end position="90"/>
    </location>
</feature>
<dbReference type="PANTHER" id="PTHR48485:SF3">
    <property type="entry name" value="INTERLEUKIN-12 SUBUNIT BETA"/>
    <property type="match status" value="1"/>
</dbReference>
<dbReference type="GO" id="GO:0005125">
    <property type="term" value="F:cytokine activity"/>
    <property type="evidence" value="ECO:0007669"/>
    <property type="project" value="UniProtKB-KW"/>
</dbReference>
<dbReference type="Proteomes" id="UP000265120">
    <property type="component" value="Chromosome Z"/>
</dbReference>
<reference evidence="7 8" key="1">
    <citation type="journal article" date="2014" name="Nat. Genet.">
        <title>Whole-genome sequence of a flatfish provides insights into ZW sex chromosome evolution and adaptation to a benthic lifestyle.</title>
        <authorList>
            <person name="Chen S."/>
            <person name="Zhang G."/>
            <person name="Shao C."/>
            <person name="Huang Q."/>
            <person name="Liu G."/>
            <person name="Zhang P."/>
            <person name="Song W."/>
            <person name="An N."/>
            <person name="Chalopin D."/>
            <person name="Volff J.N."/>
            <person name="Hong Y."/>
            <person name="Li Q."/>
            <person name="Sha Z."/>
            <person name="Zhou H."/>
            <person name="Xie M."/>
            <person name="Yu Q."/>
            <person name="Liu Y."/>
            <person name="Xiang H."/>
            <person name="Wang N."/>
            <person name="Wu K."/>
            <person name="Yang C."/>
            <person name="Zhou Q."/>
            <person name="Liao X."/>
            <person name="Yang L."/>
            <person name="Hu Q."/>
            <person name="Zhang J."/>
            <person name="Meng L."/>
            <person name="Jin L."/>
            <person name="Tian Y."/>
            <person name="Lian J."/>
            <person name="Yang J."/>
            <person name="Miao G."/>
            <person name="Liu S."/>
            <person name="Liang Z."/>
            <person name="Yan F."/>
            <person name="Li Y."/>
            <person name="Sun B."/>
            <person name="Zhang H."/>
            <person name="Zhang J."/>
            <person name="Zhu Y."/>
            <person name="Du M."/>
            <person name="Zhao Y."/>
            <person name="Schartl M."/>
            <person name="Tang Q."/>
            <person name="Wang J."/>
        </authorList>
    </citation>
    <scope>NUCLEOTIDE SEQUENCE</scope>
</reference>
<reference evidence="7" key="2">
    <citation type="submission" date="2025-05" db="UniProtKB">
        <authorList>
            <consortium name="Ensembl"/>
        </authorList>
    </citation>
    <scope>IDENTIFICATION</scope>
</reference>
<dbReference type="OMA" id="LPTCHWV"/>
<keyword evidence="2" id="KW-1015">Disulfide bond</keyword>
<dbReference type="STRING" id="244447.ENSCSEP00000031099"/>
<dbReference type="InterPro" id="IPR007110">
    <property type="entry name" value="Ig-like_dom"/>
</dbReference>
<keyword evidence="8" id="KW-1185">Reference proteome</keyword>
<dbReference type="Gene3D" id="2.60.40.10">
    <property type="entry name" value="Immunoglobulins"/>
    <property type="match status" value="3"/>
</dbReference>
<accession>A0A3P8WX01</accession>
<evidence type="ECO:0000259" key="6">
    <source>
        <dbReference type="PROSITE" id="PS50835"/>
    </source>
</evidence>
<keyword evidence="5" id="KW-0202">Cytokine</keyword>
<dbReference type="GO" id="GO:0004896">
    <property type="term" value="F:cytokine receptor activity"/>
    <property type="evidence" value="ECO:0007669"/>
    <property type="project" value="UniProtKB-UniRule"/>
</dbReference>
<keyword evidence="4 5" id="KW-0393">Immunoglobulin domain</keyword>
<dbReference type="InterPro" id="IPR013783">
    <property type="entry name" value="Ig-like_fold"/>
</dbReference>
<comment type="subcellular location">
    <subcellularLocation>
        <location evidence="5">Secreted</location>
    </subcellularLocation>
</comment>
<dbReference type="InterPro" id="IPR015528">
    <property type="entry name" value="IL-12_beta"/>
</dbReference>
<evidence type="ECO:0000256" key="2">
    <source>
        <dbReference type="ARBA" id="ARBA00023157"/>
    </source>
</evidence>
<dbReference type="OrthoDB" id="9945899at2759"/>
<dbReference type="PANTHER" id="PTHR48485">
    <property type="entry name" value="INTERLEUKIN-12 SUBUNIT BETA-RELATED"/>
    <property type="match status" value="1"/>
</dbReference>
<comment type="similarity">
    <text evidence="5">Belongs to the IL-12B family.</text>
</comment>
<evidence type="ECO:0000313" key="7">
    <source>
        <dbReference type="Ensembl" id="ENSCSEP00000031102.1"/>
    </source>
</evidence>
<sequence>MTATQWMVGFLLMALYEAHALNHFPENFVVVNRNNKNPTVLTCSTEPVNGSITWTHDSAEIEIDHVDYQQNGGNLTLSYVETPEVGKYTCWSGNHELSSTYLLLEVQREKDSDSFLSCWAESYHCRFSCKWNNNEYTAVRVGLGPECTKGEKSCHWVDGSRPTSNGEFHFELHHTLSPFAEETNRLEITAEAINEQFMLRLTKKFYLRDIVQPGIPTIVSCNKVKQNLSVTIAPPANWSTPHSFFCLEHQIEYILQDDGTSRFSLSHVIPQGIDQLRVRSRDSLLMSNWSQWSHWKNVMTRRKKHSFQELPANVLNCYKKKQKEKRI</sequence>
<evidence type="ECO:0000256" key="3">
    <source>
        <dbReference type="ARBA" id="ARBA00023180"/>
    </source>
</evidence>
<dbReference type="InterPro" id="IPR019482">
    <property type="entry name" value="IL-12_beta_cen-dom"/>
</dbReference>
<dbReference type="AlphaFoldDB" id="A0A3P8WX01"/>
<dbReference type="SMR" id="A0A3P8WX01"/>
<dbReference type="Ensembl" id="ENSCSET00000031509.1">
    <property type="protein sequence ID" value="ENSCSEP00000031102.1"/>
    <property type="gene ID" value="ENSCSEG00000019906.1"/>
</dbReference>
<dbReference type="InterPro" id="IPR036116">
    <property type="entry name" value="FN3_sf"/>
</dbReference>
<feature type="chain" id="PRO_5044515946" description="Interleukin-12 subunit beta" evidence="5">
    <location>
        <begin position="21"/>
        <end position="327"/>
    </location>
</feature>
<dbReference type="GO" id="GO:0005615">
    <property type="term" value="C:extracellular space"/>
    <property type="evidence" value="ECO:0007669"/>
    <property type="project" value="UniProtKB-KW"/>
</dbReference>
<evidence type="ECO:0000256" key="1">
    <source>
        <dbReference type="ARBA" id="ARBA00022729"/>
    </source>
</evidence>
<dbReference type="KEGG" id="csem:103397823"/>
<dbReference type="InterPro" id="IPR036179">
    <property type="entry name" value="Ig-like_dom_sf"/>
</dbReference>
<dbReference type="Ensembl" id="ENSCSET00000031506.1">
    <property type="protein sequence ID" value="ENSCSEP00000031099.1"/>
    <property type="gene ID" value="ENSCSEG00000019906.1"/>
</dbReference>
<evidence type="ECO:0000313" key="8">
    <source>
        <dbReference type="Proteomes" id="UP000265120"/>
    </source>
</evidence>
<dbReference type="SUPFAM" id="SSF48726">
    <property type="entry name" value="Immunoglobulin"/>
    <property type="match status" value="1"/>
</dbReference>
<proteinExistence type="inferred from homology"/>
<dbReference type="InterPro" id="IPR050676">
    <property type="entry name" value="IL-12"/>
</dbReference>
<keyword evidence="5" id="KW-0964">Secreted</keyword>
<name>A0A3P8WX01_CYNSE</name>
<evidence type="ECO:0000256" key="5">
    <source>
        <dbReference type="RuleBase" id="RU281113"/>
    </source>
</evidence>
<dbReference type="SUPFAM" id="SSF49265">
    <property type="entry name" value="Fibronectin type III"/>
    <property type="match status" value="2"/>
</dbReference>
<keyword evidence="1 5" id="KW-0732">Signal</keyword>
<evidence type="ECO:0000256" key="4">
    <source>
        <dbReference type="ARBA" id="ARBA00023319"/>
    </source>
</evidence>
<gene>
    <name evidence="5" type="primary">IL12B</name>
</gene>
<feature type="signal peptide" evidence="5">
    <location>
        <begin position="1"/>
        <end position="20"/>
    </location>
</feature>
<dbReference type="PROSITE" id="PS50835">
    <property type="entry name" value="IG_LIKE"/>
    <property type="match status" value="1"/>
</dbReference>